<organism evidence="1 2">
    <name type="scientific">Vanilla planifolia</name>
    <name type="common">Vanilla</name>
    <dbReference type="NCBI Taxonomy" id="51239"/>
    <lineage>
        <taxon>Eukaryota</taxon>
        <taxon>Viridiplantae</taxon>
        <taxon>Streptophyta</taxon>
        <taxon>Embryophyta</taxon>
        <taxon>Tracheophyta</taxon>
        <taxon>Spermatophyta</taxon>
        <taxon>Magnoliopsida</taxon>
        <taxon>Liliopsida</taxon>
        <taxon>Asparagales</taxon>
        <taxon>Orchidaceae</taxon>
        <taxon>Vanilloideae</taxon>
        <taxon>Vanilleae</taxon>
        <taxon>Vanilla</taxon>
    </lineage>
</organism>
<dbReference type="Proteomes" id="UP000639772">
    <property type="component" value="Chromosome 13"/>
</dbReference>
<gene>
    <name evidence="1" type="ORF">HPP92_023637</name>
</gene>
<comment type="caution">
    <text evidence="1">The sequence shown here is derived from an EMBL/GenBank/DDBJ whole genome shotgun (WGS) entry which is preliminary data.</text>
</comment>
<accession>A0A835PQE9</accession>
<reference evidence="1 2" key="1">
    <citation type="journal article" date="2020" name="Nat. Food">
        <title>A phased Vanilla planifolia genome enables genetic improvement of flavour and production.</title>
        <authorList>
            <person name="Hasing T."/>
            <person name="Tang H."/>
            <person name="Brym M."/>
            <person name="Khazi F."/>
            <person name="Huang T."/>
            <person name="Chambers A.H."/>
        </authorList>
    </citation>
    <scope>NUCLEOTIDE SEQUENCE [LARGE SCALE GENOMIC DNA]</scope>
    <source>
        <tissue evidence="1">Leaf</tissue>
    </source>
</reference>
<name>A0A835PQE9_VANPL</name>
<protein>
    <submittedName>
        <fullName evidence="1">Uncharacterized protein</fullName>
    </submittedName>
</protein>
<evidence type="ECO:0000313" key="2">
    <source>
        <dbReference type="Proteomes" id="UP000639772"/>
    </source>
</evidence>
<dbReference type="EMBL" id="JADCNM010000013">
    <property type="protein sequence ID" value="KAG0455849.1"/>
    <property type="molecule type" value="Genomic_DNA"/>
</dbReference>
<proteinExistence type="predicted"/>
<sequence>MEDSFVYRILPKVGTSSPWAPRRIAAAPHRPRRHRLEAFKLPEQGKKEEEVLPQDLPRGLGTPFVQVKLVAAARQGNAVKIDSSRRGRRRGRILPPVGLGQQCLGRVERDGPGQHRVRRDRVRRTLRRIDKVQRKELPVEENLVGVDQDMGIAVRGNEIEPGGVRPPYGEQFGVDVDEGVAVEGAAEGVFRVVGRGLLLAQPAMGEALDG</sequence>
<dbReference type="AlphaFoldDB" id="A0A835PQE9"/>
<evidence type="ECO:0000313" key="1">
    <source>
        <dbReference type="EMBL" id="KAG0455849.1"/>
    </source>
</evidence>